<dbReference type="InterPro" id="IPR036890">
    <property type="entry name" value="HATPase_C_sf"/>
</dbReference>
<name>A0A238Y8V1_9PSEU</name>
<dbReference type="RefSeq" id="WP_141134698.1">
    <property type="nucleotide sequence ID" value="NZ_FZNW01000014.1"/>
</dbReference>
<accession>A0A238Y8V1</accession>
<proteinExistence type="predicted"/>
<keyword evidence="3" id="KW-1185">Reference proteome</keyword>
<gene>
    <name evidence="2" type="ORF">SAMN06265360_11447</name>
</gene>
<feature type="region of interest" description="Disordered" evidence="1">
    <location>
        <begin position="1"/>
        <end position="27"/>
    </location>
</feature>
<evidence type="ECO:0000256" key="1">
    <source>
        <dbReference type="SAM" id="MobiDB-lite"/>
    </source>
</evidence>
<dbReference type="Proteomes" id="UP000198348">
    <property type="component" value="Unassembled WGS sequence"/>
</dbReference>
<dbReference type="AlphaFoldDB" id="A0A238Y8V1"/>
<organism evidence="2 3">
    <name type="scientific">Haloechinothrix alba</name>
    <dbReference type="NCBI Taxonomy" id="664784"/>
    <lineage>
        <taxon>Bacteria</taxon>
        <taxon>Bacillati</taxon>
        <taxon>Actinomycetota</taxon>
        <taxon>Actinomycetes</taxon>
        <taxon>Pseudonocardiales</taxon>
        <taxon>Pseudonocardiaceae</taxon>
        <taxon>Haloechinothrix</taxon>
    </lineage>
</organism>
<protein>
    <submittedName>
        <fullName evidence="2">Uncharacterized protein</fullName>
    </submittedName>
</protein>
<feature type="compositionally biased region" description="Basic and acidic residues" evidence="1">
    <location>
        <begin position="1"/>
        <end position="22"/>
    </location>
</feature>
<sequence>MHLDVDERLELTEEHASAHDDGPGTPLLRLGNGLTGLRERVEQLGGAVSFDSRSGFRVDAEVPAP</sequence>
<dbReference type="Gene3D" id="3.30.565.10">
    <property type="entry name" value="Histidine kinase-like ATPase, C-terminal domain"/>
    <property type="match status" value="1"/>
</dbReference>
<dbReference type="EMBL" id="FZNW01000014">
    <property type="protein sequence ID" value="SNR67372.1"/>
    <property type="molecule type" value="Genomic_DNA"/>
</dbReference>
<reference evidence="2 3" key="1">
    <citation type="submission" date="2017-06" db="EMBL/GenBank/DDBJ databases">
        <authorList>
            <person name="Kim H.J."/>
            <person name="Triplett B.A."/>
        </authorList>
    </citation>
    <scope>NUCLEOTIDE SEQUENCE [LARGE SCALE GENOMIC DNA]</scope>
    <source>
        <strain evidence="2 3">DSM 45207</strain>
    </source>
</reference>
<evidence type="ECO:0000313" key="3">
    <source>
        <dbReference type="Proteomes" id="UP000198348"/>
    </source>
</evidence>
<evidence type="ECO:0000313" key="2">
    <source>
        <dbReference type="EMBL" id="SNR67372.1"/>
    </source>
</evidence>